<dbReference type="SUPFAM" id="SSF52540">
    <property type="entry name" value="P-loop containing nucleoside triphosphate hydrolases"/>
    <property type="match status" value="2"/>
</dbReference>
<dbReference type="FunFam" id="3.30.300.20:FF:000004">
    <property type="entry name" value="GTPase Der"/>
    <property type="match status" value="1"/>
</dbReference>
<dbReference type="InterPro" id="IPR015946">
    <property type="entry name" value="KH_dom-like_a/b"/>
</dbReference>
<dbReference type="GO" id="GO:0005525">
    <property type="term" value="F:GTP binding"/>
    <property type="evidence" value="ECO:0007669"/>
    <property type="project" value="UniProtKB-KW"/>
</dbReference>
<gene>
    <name evidence="9" type="ORF">UFOPK2996_00893</name>
</gene>
<dbReference type="Pfam" id="PF01926">
    <property type="entry name" value="MMR_HSR1"/>
    <property type="match status" value="1"/>
</dbReference>
<name>A0A6J6XLW3_9ZZZZ</name>
<dbReference type="Gene3D" id="3.30.300.20">
    <property type="match status" value="1"/>
</dbReference>
<dbReference type="PANTHER" id="PTHR43834:SF6">
    <property type="entry name" value="GTPASE DER"/>
    <property type="match status" value="1"/>
</dbReference>
<dbReference type="PANTHER" id="PTHR43834">
    <property type="entry name" value="GTPASE DER"/>
    <property type="match status" value="1"/>
</dbReference>
<evidence type="ECO:0000256" key="6">
    <source>
        <dbReference type="ARBA" id="ARBA00023134"/>
    </source>
</evidence>
<evidence type="ECO:0000256" key="3">
    <source>
        <dbReference type="ARBA" id="ARBA00022517"/>
    </source>
</evidence>
<evidence type="ECO:0000256" key="1">
    <source>
        <dbReference type="ARBA" id="ARBA00008279"/>
    </source>
</evidence>
<accession>A0A6J6XLW3</accession>
<dbReference type="InterPro" id="IPR006073">
    <property type="entry name" value="GTP-bd"/>
</dbReference>
<dbReference type="Pfam" id="PF14714">
    <property type="entry name" value="KH_dom-like"/>
    <property type="match status" value="1"/>
</dbReference>
<dbReference type="NCBIfam" id="TIGR03594">
    <property type="entry name" value="GTPase_EngA"/>
    <property type="match status" value="1"/>
</dbReference>
<keyword evidence="4" id="KW-0677">Repeat</keyword>
<proteinExistence type="inferred from homology"/>
<dbReference type="FunFam" id="3.40.50.300:FF:000040">
    <property type="entry name" value="GTPase Der"/>
    <property type="match status" value="1"/>
</dbReference>
<dbReference type="GO" id="GO:0043022">
    <property type="term" value="F:ribosome binding"/>
    <property type="evidence" value="ECO:0007669"/>
    <property type="project" value="TreeGrafter"/>
</dbReference>
<reference evidence="9" key="1">
    <citation type="submission" date="2020-05" db="EMBL/GenBank/DDBJ databases">
        <authorList>
            <person name="Chiriac C."/>
            <person name="Salcher M."/>
            <person name="Ghai R."/>
            <person name="Kavagutti S V."/>
        </authorList>
    </citation>
    <scope>NUCLEOTIDE SEQUENCE</scope>
</reference>
<feature type="domain" description="EngA-type G" evidence="8">
    <location>
        <begin position="93"/>
        <end position="266"/>
    </location>
</feature>
<evidence type="ECO:0000256" key="5">
    <source>
        <dbReference type="ARBA" id="ARBA00022741"/>
    </source>
</evidence>
<evidence type="ECO:0000256" key="4">
    <source>
        <dbReference type="ARBA" id="ARBA00022737"/>
    </source>
</evidence>
<evidence type="ECO:0000259" key="8">
    <source>
        <dbReference type="PROSITE" id="PS51712"/>
    </source>
</evidence>
<dbReference type="AlphaFoldDB" id="A0A6J6XLW3"/>
<comment type="similarity">
    <text evidence="1">Belongs to the TRAFAC class TrmE-Era-EngA-EngB-Septin-like GTPase superfamily. EngA (Der) GTPase family.</text>
</comment>
<dbReference type="PROSITE" id="PS51712">
    <property type="entry name" value="G_ENGA"/>
    <property type="match status" value="1"/>
</dbReference>
<dbReference type="Gene3D" id="3.40.50.300">
    <property type="entry name" value="P-loop containing nucleotide triphosphate hydrolases"/>
    <property type="match status" value="2"/>
</dbReference>
<keyword evidence="3" id="KW-0690">Ribosome biogenesis</keyword>
<sequence length="350" mass="38571">MVVDVMVGVLEQDSAIARILQRAGKPVLLVVNKVDDEKRELEIWTASSLGLGVPFPVSAIHGRGSGDVLDAVVAELPPEPEVPDTGGPDDHLFAIAIVGRPNVGKSTLFNRIVGDERSVVHDMPGTTRDTIDTVVETPEGPLRFIDTAGMRRRSRVDENAEYYSVVRALQAVDKADAALLVIDAQQGVSHQDQRLGERIDAAGTAIVIVLNKWDLIATEDRPQVLADVYDRLGFLSYAPVLKISALTGRSLKDVLPALRQAEEAYHARVPTAALNKVMRELQQKHPPPLDRKHRTRILYATQGASEPPTFTIFATRPLPPSYLRYIERSLREEFDLGPTPIKIRVRQRAS</sequence>
<evidence type="ECO:0000256" key="7">
    <source>
        <dbReference type="ARBA" id="ARBA00032345"/>
    </source>
</evidence>
<dbReference type="InterPro" id="IPR032859">
    <property type="entry name" value="KH_dom-like"/>
</dbReference>
<dbReference type="InterPro" id="IPR016484">
    <property type="entry name" value="GTPase_Der"/>
</dbReference>
<dbReference type="GO" id="GO:0042254">
    <property type="term" value="P:ribosome biogenesis"/>
    <property type="evidence" value="ECO:0007669"/>
    <property type="project" value="UniProtKB-KW"/>
</dbReference>
<organism evidence="9">
    <name type="scientific">freshwater metagenome</name>
    <dbReference type="NCBI Taxonomy" id="449393"/>
    <lineage>
        <taxon>unclassified sequences</taxon>
        <taxon>metagenomes</taxon>
        <taxon>ecological metagenomes</taxon>
    </lineage>
</organism>
<evidence type="ECO:0000313" key="9">
    <source>
        <dbReference type="EMBL" id="CAB4797752.1"/>
    </source>
</evidence>
<dbReference type="NCBIfam" id="TIGR00231">
    <property type="entry name" value="small_GTP"/>
    <property type="match status" value="1"/>
</dbReference>
<keyword evidence="6" id="KW-0342">GTP-binding</keyword>
<protein>
    <recommendedName>
        <fullName evidence="2">GTPase Der</fullName>
    </recommendedName>
    <alternativeName>
        <fullName evidence="7">GTP-binding protein EngA</fullName>
    </alternativeName>
</protein>
<dbReference type="CDD" id="cd01895">
    <property type="entry name" value="EngA2"/>
    <property type="match status" value="1"/>
</dbReference>
<evidence type="ECO:0000256" key="2">
    <source>
        <dbReference type="ARBA" id="ARBA00020953"/>
    </source>
</evidence>
<dbReference type="InterPro" id="IPR005225">
    <property type="entry name" value="Small_GTP-bd"/>
</dbReference>
<dbReference type="InterPro" id="IPR027417">
    <property type="entry name" value="P-loop_NTPase"/>
</dbReference>
<dbReference type="PRINTS" id="PR00326">
    <property type="entry name" value="GTP1OBG"/>
</dbReference>
<dbReference type="EMBL" id="CAFAAH010000111">
    <property type="protein sequence ID" value="CAB4797752.1"/>
    <property type="molecule type" value="Genomic_DNA"/>
</dbReference>
<dbReference type="InterPro" id="IPR031166">
    <property type="entry name" value="G_ENGA"/>
</dbReference>
<keyword evidence="5" id="KW-0547">Nucleotide-binding</keyword>